<dbReference type="Pfam" id="PF13639">
    <property type="entry name" value="zf-RING_2"/>
    <property type="match status" value="1"/>
</dbReference>
<dbReference type="PROSITE" id="PS50089">
    <property type="entry name" value="ZF_RING_2"/>
    <property type="match status" value="1"/>
</dbReference>
<gene>
    <name evidence="7" type="ORF">X975_09328</name>
</gene>
<dbReference type="InterPro" id="IPR001965">
    <property type="entry name" value="Znf_PHD"/>
</dbReference>
<dbReference type="PANTHER" id="PTHR12618:SF20">
    <property type="entry name" value="PHD AND RING FINGER DOMAIN-CONTAINING PROTEIN 1"/>
    <property type="match status" value="1"/>
</dbReference>
<dbReference type="Proteomes" id="UP000054359">
    <property type="component" value="Unassembled WGS sequence"/>
</dbReference>
<evidence type="ECO:0000256" key="1">
    <source>
        <dbReference type="ARBA" id="ARBA00022723"/>
    </source>
</evidence>
<evidence type="ECO:0000259" key="5">
    <source>
        <dbReference type="PROSITE" id="PS50016"/>
    </source>
</evidence>
<dbReference type="PROSITE" id="PS00518">
    <property type="entry name" value="ZF_RING_1"/>
    <property type="match status" value="1"/>
</dbReference>
<dbReference type="STRING" id="407821.A0A087U355"/>
<dbReference type="InterPro" id="IPR013083">
    <property type="entry name" value="Znf_RING/FYVE/PHD"/>
</dbReference>
<name>A0A087U355_STEMI</name>
<feature type="non-terminal residue" evidence="7">
    <location>
        <position position="211"/>
    </location>
</feature>
<feature type="domain" description="RING-type" evidence="6">
    <location>
        <begin position="17"/>
        <end position="58"/>
    </location>
</feature>
<sequence>MSDVKSQTEMSKHSGVCPICYDDLRNKCIASPDVCEHIFCLDCLQKSSKLGSFCPVDRKRYRKIINVNSGKSFQIKPRRRKRQQVLYDVSVYCEICSKSSEGEKLLLCDCCDLGYHCKCLSPPLKNIPSGQWFCPECLAVEEKMKKSKGITKETECSGTGASYSNFQEKEQPIKKRIQDNTSECRYERKESTVTKKLQDNSTENRYMLEAT</sequence>
<keyword evidence="1" id="KW-0479">Metal-binding</keyword>
<keyword evidence="3" id="KW-0862">Zinc</keyword>
<reference evidence="7 8" key="1">
    <citation type="submission" date="2013-11" db="EMBL/GenBank/DDBJ databases">
        <title>Genome sequencing of Stegodyphus mimosarum.</title>
        <authorList>
            <person name="Bechsgaard J."/>
        </authorList>
    </citation>
    <scope>NUCLEOTIDE SEQUENCE [LARGE SCALE GENOMIC DNA]</scope>
</reference>
<dbReference type="PANTHER" id="PTHR12618">
    <property type="entry name" value="PHD AND RING FINGER DOMAIN-CONTAINING PROTEIN 1"/>
    <property type="match status" value="1"/>
</dbReference>
<evidence type="ECO:0000313" key="8">
    <source>
        <dbReference type="Proteomes" id="UP000054359"/>
    </source>
</evidence>
<protein>
    <submittedName>
        <fullName evidence="7">PHD and RING finger domain-containing protein 1</fullName>
    </submittedName>
</protein>
<evidence type="ECO:0000256" key="2">
    <source>
        <dbReference type="ARBA" id="ARBA00022771"/>
    </source>
</evidence>
<accession>A0A087U355</accession>
<keyword evidence="8" id="KW-1185">Reference proteome</keyword>
<dbReference type="InterPro" id="IPR011011">
    <property type="entry name" value="Znf_FYVE_PHD"/>
</dbReference>
<evidence type="ECO:0000256" key="3">
    <source>
        <dbReference type="ARBA" id="ARBA00022833"/>
    </source>
</evidence>
<keyword evidence="2 4" id="KW-0863">Zinc-finger</keyword>
<dbReference type="GO" id="GO:0008270">
    <property type="term" value="F:zinc ion binding"/>
    <property type="evidence" value="ECO:0007669"/>
    <property type="project" value="UniProtKB-KW"/>
</dbReference>
<dbReference type="CDD" id="cd15543">
    <property type="entry name" value="PHD_RSF1"/>
    <property type="match status" value="1"/>
</dbReference>
<dbReference type="SUPFAM" id="SSF57903">
    <property type="entry name" value="FYVE/PHD zinc finger"/>
    <property type="match status" value="1"/>
</dbReference>
<dbReference type="AlphaFoldDB" id="A0A087U355"/>
<dbReference type="InterPro" id="IPR047157">
    <property type="entry name" value="PHRF1/Atg35"/>
</dbReference>
<dbReference type="SMART" id="SM00249">
    <property type="entry name" value="PHD"/>
    <property type="match status" value="1"/>
</dbReference>
<evidence type="ECO:0000256" key="4">
    <source>
        <dbReference type="PROSITE-ProRule" id="PRU00175"/>
    </source>
</evidence>
<dbReference type="OrthoDB" id="1935339at2759"/>
<dbReference type="InterPro" id="IPR019786">
    <property type="entry name" value="Zinc_finger_PHD-type_CS"/>
</dbReference>
<evidence type="ECO:0000259" key="6">
    <source>
        <dbReference type="PROSITE" id="PS50089"/>
    </source>
</evidence>
<dbReference type="PROSITE" id="PS01359">
    <property type="entry name" value="ZF_PHD_1"/>
    <property type="match status" value="1"/>
</dbReference>
<evidence type="ECO:0000313" key="7">
    <source>
        <dbReference type="EMBL" id="KFM71794.1"/>
    </source>
</evidence>
<dbReference type="InterPro" id="IPR019787">
    <property type="entry name" value="Znf_PHD-finger"/>
</dbReference>
<organism evidence="7 8">
    <name type="scientific">Stegodyphus mimosarum</name>
    <name type="common">African social velvet spider</name>
    <dbReference type="NCBI Taxonomy" id="407821"/>
    <lineage>
        <taxon>Eukaryota</taxon>
        <taxon>Metazoa</taxon>
        <taxon>Ecdysozoa</taxon>
        <taxon>Arthropoda</taxon>
        <taxon>Chelicerata</taxon>
        <taxon>Arachnida</taxon>
        <taxon>Araneae</taxon>
        <taxon>Araneomorphae</taxon>
        <taxon>Entelegynae</taxon>
        <taxon>Eresoidea</taxon>
        <taxon>Eresidae</taxon>
        <taxon>Stegodyphus</taxon>
    </lineage>
</organism>
<dbReference type="Pfam" id="PF00628">
    <property type="entry name" value="PHD"/>
    <property type="match status" value="1"/>
</dbReference>
<dbReference type="Gene3D" id="3.30.40.10">
    <property type="entry name" value="Zinc/RING finger domain, C3HC4 (zinc finger)"/>
    <property type="match status" value="2"/>
</dbReference>
<dbReference type="SUPFAM" id="SSF57850">
    <property type="entry name" value="RING/U-box"/>
    <property type="match status" value="1"/>
</dbReference>
<proteinExistence type="predicted"/>
<dbReference type="EMBL" id="KK117932">
    <property type="protein sequence ID" value="KFM71794.1"/>
    <property type="molecule type" value="Genomic_DNA"/>
</dbReference>
<dbReference type="SMART" id="SM00184">
    <property type="entry name" value="RING"/>
    <property type="match status" value="2"/>
</dbReference>
<dbReference type="InterPro" id="IPR001841">
    <property type="entry name" value="Znf_RING"/>
</dbReference>
<feature type="domain" description="PHD-type" evidence="5">
    <location>
        <begin position="90"/>
        <end position="140"/>
    </location>
</feature>
<dbReference type="PROSITE" id="PS50016">
    <property type="entry name" value="ZF_PHD_2"/>
    <property type="match status" value="1"/>
</dbReference>
<dbReference type="InterPro" id="IPR017907">
    <property type="entry name" value="Znf_RING_CS"/>
</dbReference>